<dbReference type="Proteomes" id="UP000095283">
    <property type="component" value="Unplaced"/>
</dbReference>
<accession>A0A1I7WKD2</accession>
<keyword evidence="1" id="KW-1185">Reference proteome</keyword>
<proteinExistence type="predicted"/>
<dbReference type="AlphaFoldDB" id="A0A1I7WKD2"/>
<evidence type="ECO:0000313" key="2">
    <source>
        <dbReference type="WBParaSite" id="Hba_05503"/>
    </source>
</evidence>
<dbReference type="WBParaSite" id="Hba_05503">
    <property type="protein sequence ID" value="Hba_05503"/>
    <property type="gene ID" value="Hba_05503"/>
</dbReference>
<evidence type="ECO:0000313" key="1">
    <source>
        <dbReference type="Proteomes" id="UP000095283"/>
    </source>
</evidence>
<name>A0A1I7WKD2_HETBA</name>
<reference evidence="2" key="1">
    <citation type="submission" date="2016-11" db="UniProtKB">
        <authorList>
            <consortium name="WormBaseParasite"/>
        </authorList>
    </citation>
    <scope>IDENTIFICATION</scope>
</reference>
<protein>
    <submittedName>
        <fullName evidence="2">Ovule protein</fullName>
    </submittedName>
</protein>
<organism evidence="1 2">
    <name type="scientific">Heterorhabditis bacteriophora</name>
    <name type="common">Entomopathogenic nematode worm</name>
    <dbReference type="NCBI Taxonomy" id="37862"/>
    <lineage>
        <taxon>Eukaryota</taxon>
        <taxon>Metazoa</taxon>
        <taxon>Ecdysozoa</taxon>
        <taxon>Nematoda</taxon>
        <taxon>Chromadorea</taxon>
        <taxon>Rhabditida</taxon>
        <taxon>Rhabditina</taxon>
        <taxon>Rhabditomorpha</taxon>
        <taxon>Strongyloidea</taxon>
        <taxon>Heterorhabditidae</taxon>
        <taxon>Heterorhabditis</taxon>
    </lineage>
</organism>
<sequence>MGNKRKIHRTIQQWTIIVVSDFKFLFFVLHCVDTIFDIKFLNIILLYLIIHKLELHWFYLNMFEIIETFSSS</sequence>